<organism evidence="1 2">
    <name type="scientific">Mycolicibacterium brumae</name>
    <dbReference type="NCBI Taxonomy" id="85968"/>
    <lineage>
        <taxon>Bacteria</taxon>
        <taxon>Bacillati</taxon>
        <taxon>Actinomycetota</taxon>
        <taxon>Actinomycetes</taxon>
        <taxon>Mycobacteriales</taxon>
        <taxon>Mycobacteriaceae</taxon>
        <taxon>Mycolicibacterium</taxon>
    </lineage>
</organism>
<dbReference type="Proteomes" id="UP000230551">
    <property type="component" value="Unassembled WGS sequence"/>
</dbReference>
<protein>
    <submittedName>
        <fullName evidence="1">Uncharacterized protein</fullName>
    </submittedName>
</protein>
<proteinExistence type="predicted"/>
<comment type="caution">
    <text evidence="1">The sequence shown here is derived from an EMBL/GenBank/DDBJ whole genome shotgun (WGS) entry which is preliminary data.</text>
</comment>
<accession>A0A2G5PEB1</accession>
<dbReference type="EMBL" id="PDCN02000005">
    <property type="protein sequence ID" value="PIB76254.1"/>
    <property type="molecule type" value="Genomic_DNA"/>
</dbReference>
<name>A0A2G5PEB1_9MYCO</name>
<keyword evidence="2" id="KW-1185">Reference proteome</keyword>
<sequence>MLTNTDHPVDSRTRTCCGGIGAHAAGCLALDVDGHLADAYTDATRGADELTEALKRMDDAPLLASIDVVTARAHLLAAARLIDKAAQRITAAEVTK</sequence>
<reference evidence="1 2" key="1">
    <citation type="journal article" date="2017" name="Infect. Genet. Evol.">
        <title>The new phylogeny of the genus Mycobacterium: The old and the news.</title>
        <authorList>
            <person name="Tortoli E."/>
            <person name="Fedrizzi T."/>
            <person name="Meehan C.J."/>
            <person name="Trovato A."/>
            <person name="Grottola A."/>
            <person name="Giacobazzi E."/>
            <person name="Serpini G.F."/>
            <person name="Tagliazucchi S."/>
            <person name="Fabio A."/>
            <person name="Bettua C."/>
            <person name="Bertorelli R."/>
            <person name="Frascaro F."/>
            <person name="De Sanctis V."/>
            <person name="Pecorari M."/>
            <person name="Jousson O."/>
            <person name="Segata N."/>
            <person name="Cirillo D.M."/>
        </authorList>
    </citation>
    <scope>NUCLEOTIDE SEQUENCE [LARGE SCALE GENOMIC DNA]</scope>
    <source>
        <strain evidence="1 2">CIP1034565</strain>
    </source>
</reference>
<evidence type="ECO:0000313" key="1">
    <source>
        <dbReference type="EMBL" id="PIB76254.1"/>
    </source>
</evidence>
<dbReference type="AlphaFoldDB" id="A0A2G5PEB1"/>
<gene>
    <name evidence="1" type="ORF">CQY22_005900</name>
</gene>
<dbReference type="RefSeq" id="WP_090587077.1">
    <property type="nucleotide sequence ID" value="NZ_CP104302.1"/>
</dbReference>
<dbReference type="STRING" id="85968.GCA_900073015_01067"/>
<evidence type="ECO:0000313" key="2">
    <source>
        <dbReference type="Proteomes" id="UP000230551"/>
    </source>
</evidence>